<evidence type="ECO:0000256" key="1">
    <source>
        <dbReference type="ARBA" id="ARBA00001613"/>
    </source>
</evidence>
<dbReference type="RefSeq" id="WP_008293303.1">
    <property type="nucleotide sequence ID" value="NZ_CM002299.1"/>
</dbReference>
<accession>A4A8Y6</accession>
<feature type="domain" description="Serine aminopeptidase S33" evidence="5">
    <location>
        <begin position="31"/>
        <end position="266"/>
    </location>
</feature>
<dbReference type="InterPro" id="IPR029058">
    <property type="entry name" value="AB_hydrolase_fold"/>
</dbReference>
<evidence type="ECO:0000259" key="5">
    <source>
        <dbReference type="Pfam" id="PF12146"/>
    </source>
</evidence>
<dbReference type="Proteomes" id="UP000019205">
    <property type="component" value="Chromosome"/>
</dbReference>
<comment type="caution">
    <text evidence="6">The sequence shown here is derived from an EMBL/GenBank/DDBJ whole genome shotgun (WGS) entry which is preliminary data.</text>
</comment>
<dbReference type="GO" id="GO:0047372">
    <property type="term" value="F:monoacylglycerol lipase activity"/>
    <property type="evidence" value="ECO:0007669"/>
    <property type="project" value="UniProtKB-EC"/>
</dbReference>
<dbReference type="EMBL" id="AAOA02000002">
    <property type="protein sequence ID" value="EAQ97528.1"/>
    <property type="molecule type" value="Genomic_DNA"/>
</dbReference>
<organism evidence="6 7">
    <name type="scientific">Congregibacter litoralis KT71</name>
    <dbReference type="NCBI Taxonomy" id="314285"/>
    <lineage>
        <taxon>Bacteria</taxon>
        <taxon>Pseudomonadati</taxon>
        <taxon>Pseudomonadota</taxon>
        <taxon>Gammaproteobacteria</taxon>
        <taxon>Cellvibrionales</taxon>
        <taxon>Halieaceae</taxon>
        <taxon>Congregibacter</taxon>
    </lineage>
</organism>
<reference evidence="6 7" key="2">
    <citation type="journal article" date="2009" name="PLoS ONE">
        <title>The photosynthetic apparatus and its regulation in the aerobic gammaproteobacterium Congregibacter litoralis gen. nov., sp. nov.</title>
        <authorList>
            <person name="Spring S."/>
            <person name="Lunsdorf H."/>
            <person name="Fuchs B.M."/>
            <person name="Tindall B.J."/>
        </authorList>
    </citation>
    <scope>NUCLEOTIDE SEQUENCE [LARGE SCALE GENOMIC DNA]</scope>
    <source>
        <strain evidence="6">KT71</strain>
    </source>
</reference>
<keyword evidence="7" id="KW-1185">Reference proteome</keyword>
<dbReference type="FunFam" id="3.40.50.1820:FF:000117">
    <property type="entry name" value="Monoglyceride lipase, putative"/>
    <property type="match status" value="1"/>
</dbReference>
<dbReference type="EC" id="3.1.1.23" evidence="3"/>
<sequence length="284" mass="31185">MSDNAALIAQELTLENGDARGVFYRRWDVESPRGVALIVHGLGEHSGRYQHVAEALAARNIASFAPDHPGHGHTPGHRCFINKFEDFYPALDALREQIASDYAEVPCFIIGHSMGGLIIGNYLLDRQSRFAGAAFSGAAFEVPEPPSGFAIFLNKLLASIVPKLGALQLDASEVSRDAEVVRRYQEDPLVHSGKITARLLVELFAAMDMLEQRRGDISLPVLVMHGEGDVMAAVRGSQHFFDAVGSTDKTLRLYPGLYHEIFNEPEKDQVLGELGDWLDAHIPD</sequence>
<reference evidence="6 7" key="1">
    <citation type="journal article" date="2007" name="Proc. Natl. Acad. Sci. U.S.A.">
        <title>Characterization of a marine gammaproteobacterium capable of aerobic anoxygenic photosynthesis.</title>
        <authorList>
            <person name="Fuchs B.M."/>
            <person name="Spring S."/>
            <person name="Teeling H."/>
            <person name="Quast C."/>
            <person name="Wulf J."/>
            <person name="Schattenhofer M."/>
            <person name="Yan S."/>
            <person name="Ferriera S."/>
            <person name="Johnson J."/>
            <person name="Glockner F.O."/>
            <person name="Amann R."/>
        </authorList>
    </citation>
    <scope>NUCLEOTIDE SEQUENCE [LARGE SCALE GENOMIC DNA]</scope>
    <source>
        <strain evidence="6">KT71</strain>
    </source>
</reference>
<dbReference type="OrthoDB" id="9806902at2"/>
<evidence type="ECO:0000256" key="3">
    <source>
        <dbReference type="ARBA" id="ARBA00013254"/>
    </source>
</evidence>
<comment type="catalytic activity">
    <reaction evidence="1">
        <text>Hydrolyzes glycerol monoesters of long-chain fatty acids.</text>
        <dbReference type="EC" id="3.1.1.23"/>
    </reaction>
</comment>
<gene>
    <name evidence="6" type="ORF">KT71_04445</name>
</gene>
<dbReference type="AlphaFoldDB" id="A4A8Y6"/>
<name>A4A8Y6_9GAMM</name>
<dbReference type="Gene3D" id="3.40.50.1820">
    <property type="entry name" value="alpha/beta hydrolase"/>
    <property type="match status" value="1"/>
</dbReference>
<protein>
    <recommendedName>
        <fullName evidence="4">Monoacylglycerol lipase</fullName>
        <ecNumber evidence="3">3.1.1.23</ecNumber>
    </recommendedName>
</protein>
<dbReference type="InterPro" id="IPR022742">
    <property type="entry name" value="Hydrolase_4"/>
</dbReference>
<dbReference type="Pfam" id="PF12146">
    <property type="entry name" value="Hydrolase_4"/>
    <property type="match status" value="1"/>
</dbReference>
<dbReference type="STRING" id="314285.KT71_04445"/>
<evidence type="ECO:0000313" key="7">
    <source>
        <dbReference type="Proteomes" id="UP000019205"/>
    </source>
</evidence>
<dbReference type="SUPFAM" id="SSF53474">
    <property type="entry name" value="alpha/beta-Hydrolases"/>
    <property type="match status" value="1"/>
</dbReference>
<keyword evidence="6" id="KW-0378">Hydrolase</keyword>
<dbReference type="InterPro" id="IPR051044">
    <property type="entry name" value="MAG_DAG_Lipase"/>
</dbReference>
<evidence type="ECO:0000256" key="2">
    <source>
        <dbReference type="ARBA" id="ARBA00008645"/>
    </source>
</evidence>
<evidence type="ECO:0000256" key="4">
    <source>
        <dbReference type="ARBA" id="ARBA00071261"/>
    </source>
</evidence>
<dbReference type="HOGENOM" id="CLU_026209_7_2_6"/>
<dbReference type="eggNOG" id="COG2267">
    <property type="taxonomic scope" value="Bacteria"/>
</dbReference>
<dbReference type="PANTHER" id="PTHR11614">
    <property type="entry name" value="PHOSPHOLIPASE-RELATED"/>
    <property type="match status" value="1"/>
</dbReference>
<evidence type="ECO:0000313" key="6">
    <source>
        <dbReference type="EMBL" id="EAQ97528.1"/>
    </source>
</evidence>
<comment type="similarity">
    <text evidence="2">Belongs to the AB hydrolase superfamily.</text>
</comment>
<proteinExistence type="inferred from homology"/>